<evidence type="ECO:0000256" key="1">
    <source>
        <dbReference type="ARBA" id="ARBA00004141"/>
    </source>
</evidence>
<feature type="transmembrane region" description="Helical" evidence="6">
    <location>
        <begin position="134"/>
        <end position="152"/>
    </location>
</feature>
<feature type="transmembrane region" description="Helical" evidence="6">
    <location>
        <begin position="287"/>
        <end position="307"/>
    </location>
</feature>
<organism evidence="7 8">
    <name type="scientific">Paenibacillus hodogayensis</name>
    <dbReference type="NCBI Taxonomy" id="279208"/>
    <lineage>
        <taxon>Bacteria</taxon>
        <taxon>Bacillati</taxon>
        <taxon>Bacillota</taxon>
        <taxon>Bacilli</taxon>
        <taxon>Bacillales</taxon>
        <taxon>Paenibacillaceae</taxon>
        <taxon>Paenibacillus</taxon>
    </lineage>
</organism>
<dbReference type="EMBL" id="JBHMAG010000009">
    <property type="protein sequence ID" value="MFB9752428.1"/>
    <property type="molecule type" value="Genomic_DNA"/>
</dbReference>
<feature type="transmembrane region" description="Helical" evidence="6">
    <location>
        <begin position="319"/>
        <end position="341"/>
    </location>
</feature>
<sequence>MLDKLKRTDWSIVVLMVLFMVISTLVVHSATANDPLFLGTDVRNMINFAVGFVVMFAAMLFDYRILIKGGWYLYALGIILLVAVYLFGAEKNSAKSWFLLPFGFNFQPAELVKLLTIIAIAAFLAKRDGEPLRFWREVVPIGLMVALPVALIVIQPDLGNAIIFLVVLVVLYWIGNIKYTHVLIGGALIGGFIALFFYLFQIYYDPVIQYLKENDRGEWVHRVNRIHTYIDPDAASADAKYQVHNSMRAIGSGGLTGETYMNGDSIQKGFIPLPYSDSIFVVIGEEFGFVGSSVLLLLYFLLIYRMIYISIQSQNRTGAYIIIGIVSMYVFQIFENIGMMIGIMPLTGITLPFVSYGGSSLMINMMAVGIVLSIHVHQEQKSLYGTSG</sequence>
<dbReference type="PROSITE" id="PS00428">
    <property type="entry name" value="FTSW_RODA_SPOVE"/>
    <property type="match status" value="1"/>
</dbReference>
<dbReference type="PANTHER" id="PTHR30474">
    <property type="entry name" value="CELL CYCLE PROTEIN"/>
    <property type="match status" value="1"/>
</dbReference>
<accession>A0ABV5VW23</accession>
<feature type="transmembrane region" description="Helical" evidence="6">
    <location>
        <begin position="108"/>
        <end position="125"/>
    </location>
</feature>
<evidence type="ECO:0000256" key="6">
    <source>
        <dbReference type="SAM" id="Phobius"/>
    </source>
</evidence>
<keyword evidence="8" id="KW-1185">Reference proteome</keyword>
<dbReference type="Pfam" id="PF01098">
    <property type="entry name" value="FTSW_RODA_SPOVE"/>
    <property type="match status" value="1"/>
</dbReference>
<evidence type="ECO:0000256" key="3">
    <source>
        <dbReference type="ARBA" id="ARBA00022960"/>
    </source>
</evidence>
<evidence type="ECO:0000256" key="2">
    <source>
        <dbReference type="ARBA" id="ARBA00022692"/>
    </source>
</evidence>
<evidence type="ECO:0000256" key="5">
    <source>
        <dbReference type="ARBA" id="ARBA00023136"/>
    </source>
</evidence>
<comment type="caution">
    <text evidence="7">The sequence shown here is derived from an EMBL/GenBank/DDBJ whole genome shotgun (WGS) entry which is preliminary data.</text>
</comment>
<name>A0ABV5VW23_9BACL</name>
<feature type="transmembrane region" description="Helical" evidence="6">
    <location>
        <begin position="44"/>
        <end position="63"/>
    </location>
</feature>
<feature type="transmembrane region" description="Helical" evidence="6">
    <location>
        <begin position="12"/>
        <end position="32"/>
    </location>
</feature>
<keyword evidence="3" id="KW-0133">Cell shape</keyword>
<keyword evidence="5 6" id="KW-0472">Membrane</keyword>
<gene>
    <name evidence="7" type="ORF">ACFFNY_12750</name>
</gene>
<keyword evidence="2 6" id="KW-0812">Transmembrane</keyword>
<evidence type="ECO:0000313" key="8">
    <source>
        <dbReference type="Proteomes" id="UP001589619"/>
    </source>
</evidence>
<dbReference type="PANTHER" id="PTHR30474:SF1">
    <property type="entry name" value="PEPTIDOGLYCAN GLYCOSYLTRANSFERASE MRDB"/>
    <property type="match status" value="1"/>
</dbReference>
<feature type="transmembrane region" description="Helical" evidence="6">
    <location>
        <begin position="353"/>
        <end position="374"/>
    </location>
</feature>
<evidence type="ECO:0000256" key="4">
    <source>
        <dbReference type="ARBA" id="ARBA00022989"/>
    </source>
</evidence>
<dbReference type="InterPro" id="IPR001182">
    <property type="entry name" value="FtsW/RodA"/>
</dbReference>
<protein>
    <submittedName>
        <fullName evidence="7">FtsW/RodA/SpoVE family cell cycle protein</fullName>
    </submittedName>
</protein>
<dbReference type="RefSeq" id="WP_344911538.1">
    <property type="nucleotide sequence ID" value="NZ_BAAAYO010000010.1"/>
</dbReference>
<comment type="subcellular location">
    <subcellularLocation>
        <location evidence="1">Membrane</location>
        <topology evidence="1">Multi-pass membrane protein</topology>
    </subcellularLocation>
</comment>
<evidence type="ECO:0000313" key="7">
    <source>
        <dbReference type="EMBL" id="MFB9752428.1"/>
    </source>
</evidence>
<feature type="transmembrane region" description="Helical" evidence="6">
    <location>
        <begin position="182"/>
        <end position="204"/>
    </location>
</feature>
<feature type="transmembrane region" description="Helical" evidence="6">
    <location>
        <begin position="158"/>
        <end position="175"/>
    </location>
</feature>
<reference evidence="7 8" key="1">
    <citation type="submission" date="2024-09" db="EMBL/GenBank/DDBJ databases">
        <authorList>
            <person name="Sun Q."/>
            <person name="Mori K."/>
        </authorList>
    </citation>
    <scope>NUCLEOTIDE SEQUENCE [LARGE SCALE GENOMIC DNA]</scope>
    <source>
        <strain evidence="7 8">JCM 12520</strain>
    </source>
</reference>
<proteinExistence type="predicted"/>
<feature type="transmembrane region" description="Helical" evidence="6">
    <location>
        <begin position="70"/>
        <end position="88"/>
    </location>
</feature>
<dbReference type="Proteomes" id="UP001589619">
    <property type="component" value="Unassembled WGS sequence"/>
</dbReference>
<keyword evidence="4 6" id="KW-1133">Transmembrane helix</keyword>
<dbReference type="InterPro" id="IPR018365">
    <property type="entry name" value="Cell_cycle_FtsW-rel_CS"/>
</dbReference>